<proteinExistence type="predicted"/>
<gene>
    <name evidence="2" type="ORF">PCAMFM013_S006g000542</name>
</gene>
<evidence type="ECO:0000313" key="2">
    <source>
        <dbReference type="EMBL" id="CRL22002.1"/>
    </source>
</evidence>
<accession>A0A0G4P6P6</accession>
<protein>
    <submittedName>
        <fullName evidence="2">Str. FM013</fullName>
    </submittedName>
</protein>
<organism evidence="2 3">
    <name type="scientific">Penicillium camemberti (strain FM 013)</name>
    <dbReference type="NCBI Taxonomy" id="1429867"/>
    <lineage>
        <taxon>Eukaryota</taxon>
        <taxon>Fungi</taxon>
        <taxon>Dikarya</taxon>
        <taxon>Ascomycota</taxon>
        <taxon>Pezizomycotina</taxon>
        <taxon>Eurotiomycetes</taxon>
        <taxon>Eurotiomycetidae</taxon>
        <taxon>Eurotiales</taxon>
        <taxon>Aspergillaceae</taxon>
        <taxon>Penicillium</taxon>
    </lineage>
</organism>
<feature type="compositionally biased region" description="Basic and acidic residues" evidence="1">
    <location>
        <begin position="38"/>
        <end position="68"/>
    </location>
</feature>
<dbReference type="AlphaFoldDB" id="A0A0G4P6P6"/>
<evidence type="ECO:0000256" key="1">
    <source>
        <dbReference type="SAM" id="MobiDB-lite"/>
    </source>
</evidence>
<feature type="compositionally biased region" description="Basic and acidic residues" evidence="1">
    <location>
        <begin position="9"/>
        <end position="21"/>
    </location>
</feature>
<reference evidence="2 3" key="1">
    <citation type="journal article" date="2014" name="Nat. Commun.">
        <title>Multiple recent horizontal transfers of a large genomic region in cheese making fungi.</title>
        <authorList>
            <person name="Cheeseman K."/>
            <person name="Ropars J."/>
            <person name="Renault P."/>
            <person name="Dupont J."/>
            <person name="Gouzy J."/>
            <person name="Branca A."/>
            <person name="Abraham A.L."/>
            <person name="Ceppi M."/>
            <person name="Conseiller E."/>
            <person name="Debuchy R."/>
            <person name="Malagnac F."/>
            <person name="Goarin A."/>
            <person name="Silar P."/>
            <person name="Lacoste S."/>
            <person name="Sallet E."/>
            <person name="Bensimon A."/>
            <person name="Giraud T."/>
            <person name="Brygoo Y."/>
        </authorList>
    </citation>
    <scope>NUCLEOTIDE SEQUENCE [LARGE SCALE GENOMIC DNA]</scope>
    <source>
        <strain evidence="3">FM 013</strain>
    </source>
</reference>
<keyword evidence="3" id="KW-1185">Reference proteome</keyword>
<evidence type="ECO:0000313" key="3">
    <source>
        <dbReference type="Proteomes" id="UP000053732"/>
    </source>
</evidence>
<sequence>MPQDNQQPTEHKKSFFENILHHHDHHDHHKHGNEGQAAEDKPQDSEGGLRSELKKDEESLKQYFKEDKQLEEEGQTYGGLM</sequence>
<name>A0A0G4P6P6_PENC3</name>
<feature type="region of interest" description="Disordered" evidence="1">
    <location>
        <begin position="1"/>
        <end position="81"/>
    </location>
</feature>
<dbReference type="EMBL" id="HG793139">
    <property type="protein sequence ID" value="CRL22002.1"/>
    <property type="molecule type" value="Genomic_DNA"/>
</dbReference>
<feature type="compositionally biased region" description="Basic residues" evidence="1">
    <location>
        <begin position="22"/>
        <end position="31"/>
    </location>
</feature>
<dbReference type="Proteomes" id="UP000053732">
    <property type="component" value="Unassembled WGS sequence"/>
</dbReference>